<name>A0A915KNH8_ROMCU</name>
<dbReference type="WBParaSite" id="nRc.2.0.1.t40397-RA">
    <property type="protein sequence ID" value="nRc.2.0.1.t40397-RA"/>
    <property type="gene ID" value="nRc.2.0.1.g40397"/>
</dbReference>
<feature type="compositionally biased region" description="Basic residues" evidence="1">
    <location>
        <begin position="114"/>
        <end position="149"/>
    </location>
</feature>
<evidence type="ECO:0000313" key="3">
    <source>
        <dbReference type="WBParaSite" id="nRc.2.0.1.t40397-RA"/>
    </source>
</evidence>
<organism evidence="2 3">
    <name type="scientific">Romanomermis culicivorax</name>
    <name type="common">Nematode worm</name>
    <dbReference type="NCBI Taxonomy" id="13658"/>
    <lineage>
        <taxon>Eukaryota</taxon>
        <taxon>Metazoa</taxon>
        <taxon>Ecdysozoa</taxon>
        <taxon>Nematoda</taxon>
        <taxon>Enoplea</taxon>
        <taxon>Dorylaimia</taxon>
        <taxon>Mermithida</taxon>
        <taxon>Mermithoidea</taxon>
        <taxon>Mermithidae</taxon>
        <taxon>Romanomermis</taxon>
    </lineage>
</organism>
<proteinExistence type="predicted"/>
<reference evidence="3" key="1">
    <citation type="submission" date="2022-11" db="UniProtKB">
        <authorList>
            <consortium name="WormBaseParasite"/>
        </authorList>
    </citation>
    <scope>IDENTIFICATION</scope>
</reference>
<evidence type="ECO:0000256" key="1">
    <source>
        <dbReference type="SAM" id="MobiDB-lite"/>
    </source>
</evidence>
<feature type="region of interest" description="Disordered" evidence="1">
    <location>
        <begin position="104"/>
        <end position="149"/>
    </location>
</feature>
<protein>
    <submittedName>
        <fullName evidence="3">Uncharacterized protein</fullName>
    </submittedName>
</protein>
<dbReference type="Proteomes" id="UP000887565">
    <property type="component" value="Unplaced"/>
</dbReference>
<evidence type="ECO:0000313" key="2">
    <source>
        <dbReference type="Proteomes" id="UP000887565"/>
    </source>
</evidence>
<accession>A0A915KNH8</accession>
<dbReference type="AlphaFoldDB" id="A0A915KNH8"/>
<sequence>MNYFKSNSATRYSAKSYSQPDGTVCHPVCNGKWTKNGPPSTSFPQTVYYTIFGWKEFSAAGNSMDAVTLQHKGYSACKTKHIFVQVWMINGDLYVGHFKQTKKTLKQETESEKKKYKKKYYKTKKKQHEHKPKHEQRQIKQKKNKYIEK</sequence>
<keyword evidence="2" id="KW-1185">Reference proteome</keyword>
<feature type="region of interest" description="Disordered" evidence="1">
    <location>
        <begin position="1"/>
        <end position="20"/>
    </location>
</feature>